<dbReference type="Proteomes" id="UP000706124">
    <property type="component" value="Unassembled WGS sequence"/>
</dbReference>
<keyword evidence="2" id="KW-1185">Reference proteome</keyword>
<proteinExistence type="predicted"/>
<reference evidence="1 2" key="1">
    <citation type="journal article" date="2020" name="bioRxiv">
        <title>Whole genome comparisons of ergot fungi reveals the divergence and evolution of species within the genus Claviceps are the result of varying mechanisms driving genome evolution and host range expansion.</title>
        <authorList>
            <person name="Wyka S.A."/>
            <person name="Mondo S.J."/>
            <person name="Liu M."/>
            <person name="Dettman J."/>
            <person name="Nalam V."/>
            <person name="Broders K.D."/>
        </authorList>
    </citation>
    <scope>NUCLEOTIDE SEQUENCE [LARGE SCALE GENOMIC DNA]</scope>
    <source>
        <strain evidence="1 2">CCC 1485</strain>
    </source>
</reference>
<dbReference type="AlphaFoldDB" id="A0A9P7MKM9"/>
<dbReference type="EMBL" id="SRPO01000005">
    <property type="protein sequence ID" value="KAG5949399.1"/>
    <property type="molecule type" value="Genomic_DNA"/>
</dbReference>
<name>A0A9P7MKM9_9HYPO</name>
<evidence type="ECO:0008006" key="3">
    <source>
        <dbReference type="Google" id="ProtNLM"/>
    </source>
</evidence>
<protein>
    <recommendedName>
        <fullName evidence="3">Retrotransposon gag domain-containing protein</fullName>
    </recommendedName>
</protein>
<gene>
    <name evidence="1" type="ORF">E4U60_005590</name>
</gene>
<comment type="caution">
    <text evidence="1">The sequence shown here is derived from an EMBL/GenBank/DDBJ whole genome shotgun (WGS) entry which is preliminary data.</text>
</comment>
<accession>A0A9P7MKM9</accession>
<organism evidence="1 2">
    <name type="scientific">Claviceps pazoutovae</name>
    <dbReference type="NCBI Taxonomy" id="1649127"/>
    <lineage>
        <taxon>Eukaryota</taxon>
        <taxon>Fungi</taxon>
        <taxon>Dikarya</taxon>
        <taxon>Ascomycota</taxon>
        <taxon>Pezizomycotina</taxon>
        <taxon>Sordariomycetes</taxon>
        <taxon>Hypocreomycetidae</taxon>
        <taxon>Hypocreales</taxon>
        <taxon>Clavicipitaceae</taxon>
        <taxon>Claviceps</taxon>
    </lineage>
</organism>
<evidence type="ECO:0000313" key="1">
    <source>
        <dbReference type="EMBL" id="KAG5949399.1"/>
    </source>
</evidence>
<sequence>MNNPFFSMVAPVATGVTFAGLPKDGPATEYLKHYQLQLLCQMMVAMSSVPKEYADTFTRHVFIQGLRSKAEMWYQDLDFEDRAWAKISDQFLKRFEKPDPLFEMVLPKEVVGFAREKGETLKRLFGGRNN</sequence>
<evidence type="ECO:0000313" key="2">
    <source>
        <dbReference type="Proteomes" id="UP000706124"/>
    </source>
</evidence>